<gene>
    <name evidence="1" type="ORF">GCM10022226_51590</name>
</gene>
<organism evidence="1 2">
    <name type="scientific">Sphaerisporangium flaviroseum</name>
    <dbReference type="NCBI Taxonomy" id="509199"/>
    <lineage>
        <taxon>Bacteria</taxon>
        <taxon>Bacillati</taxon>
        <taxon>Actinomycetota</taxon>
        <taxon>Actinomycetes</taxon>
        <taxon>Streptosporangiales</taxon>
        <taxon>Streptosporangiaceae</taxon>
        <taxon>Sphaerisporangium</taxon>
    </lineage>
</organism>
<keyword evidence="2" id="KW-1185">Reference proteome</keyword>
<protein>
    <submittedName>
        <fullName evidence="1">Uncharacterized protein</fullName>
    </submittedName>
</protein>
<reference evidence="2" key="1">
    <citation type="journal article" date="2019" name="Int. J. Syst. Evol. Microbiol.">
        <title>The Global Catalogue of Microorganisms (GCM) 10K type strain sequencing project: providing services to taxonomists for standard genome sequencing and annotation.</title>
        <authorList>
            <consortium name="The Broad Institute Genomics Platform"/>
            <consortium name="The Broad Institute Genome Sequencing Center for Infectious Disease"/>
            <person name="Wu L."/>
            <person name="Ma J."/>
        </authorList>
    </citation>
    <scope>NUCLEOTIDE SEQUENCE [LARGE SCALE GENOMIC DNA]</scope>
    <source>
        <strain evidence="2">JCM 16908</strain>
    </source>
</reference>
<evidence type="ECO:0000313" key="2">
    <source>
        <dbReference type="Proteomes" id="UP001500888"/>
    </source>
</evidence>
<name>A0ABP7IRD1_9ACTN</name>
<proteinExistence type="predicted"/>
<evidence type="ECO:0000313" key="1">
    <source>
        <dbReference type="EMBL" id="GAA3824565.1"/>
    </source>
</evidence>
<accession>A0ABP7IRD1</accession>
<dbReference type="EMBL" id="BAAAZR010000019">
    <property type="protein sequence ID" value="GAA3824565.1"/>
    <property type="molecule type" value="Genomic_DNA"/>
</dbReference>
<comment type="caution">
    <text evidence="1">The sequence shown here is derived from an EMBL/GenBank/DDBJ whole genome shotgun (WGS) entry which is preliminary data.</text>
</comment>
<sequence>MARARLLHRVHREGAYDVDRAPIEVAPLKVWHEFATQLLDLLLVGWRRARLVRPSGMGFHATPDPNGSIPSTVDASCV</sequence>
<dbReference type="Proteomes" id="UP001500888">
    <property type="component" value="Unassembled WGS sequence"/>
</dbReference>